<organism evidence="2">
    <name type="scientific">Grosmannia clavigera (strain kw1407 / UAMH 11150)</name>
    <name type="common">Blue stain fungus</name>
    <name type="synonym">Graphiocladiella clavigera</name>
    <dbReference type="NCBI Taxonomy" id="655863"/>
    <lineage>
        <taxon>Eukaryota</taxon>
        <taxon>Fungi</taxon>
        <taxon>Dikarya</taxon>
        <taxon>Ascomycota</taxon>
        <taxon>Pezizomycotina</taxon>
        <taxon>Sordariomycetes</taxon>
        <taxon>Sordariomycetidae</taxon>
        <taxon>Ophiostomatales</taxon>
        <taxon>Ophiostomataceae</taxon>
        <taxon>Leptographium</taxon>
    </lineage>
</organism>
<gene>
    <name evidence="1" type="ORF">CMQ_6924</name>
</gene>
<evidence type="ECO:0000313" key="2">
    <source>
        <dbReference type="Proteomes" id="UP000007796"/>
    </source>
</evidence>
<dbReference type="PANTHER" id="PTHR36847:SF1">
    <property type="entry name" value="AMIDOLIGASE ENZYME"/>
    <property type="match status" value="1"/>
</dbReference>
<dbReference type="InParanoid" id="F0X7M8"/>
<dbReference type="eggNOG" id="ENOG502SUNA">
    <property type="taxonomic scope" value="Eukaryota"/>
</dbReference>
<dbReference type="GeneID" id="25980411"/>
<name>F0X7M8_GROCL</name>
<accession>F0X7M8</accession>
<sequence>MPSIVDTVTESIGAGRPLATGPDTVENLALGLELKFLLLGQPLNEGATPRDRLSEAPIMNRAQLYRQAYTSIARVVGRTNFGFGGNGIGGSSIHPRALSRDDILDAGHQESEYWPTHWIVKKANSVEHTKDDPSPDMGRTNGIAVPVELNSPILSWTDPYSPFLVREVVSRITTFPVAVNYTCDFHVHVGRQDGRAFSLSTLKKLATIFWLAEPILRSVRNPHSPNFSNSYTWGFEQRRYSRLALALDCPKAAGDGFNIAEAILQRVRSRNGLRRHKDDREDDWYLHMGEAGPSAAQNEALRAIWQAVSHRELGLLLSGPQRKYRRLGFNFSAFGEEDERARTNPRTVEFRVLEGTMQSELILGWLQICGKLVELGTKGHQTHFCAVVHYLLSKQHVYEDLRMLDYRTSSFGSWNFDVLPTGRMANSTSRSPRDVLFRELMDLIGVESAASVPFQMKIRQEYGCR</sequence>
<evidence type="ECO:0008006" key="3">
    <source>
        <dbReference type="Google" id="ProtNLM"/>
    </source>
</evidence>
<reference evidence="1 2" key="1">
    <citation type="journal article" date="2011" name="Proc. Natl. Acad. Sci. U.S.A.">
        <title>Genome and transcriptome analyses of the mountain pine beetle-fungal symbiont Grosmannia clavigera, a lodgepole pine pathogen.</title>
        <authorList>
            <person name="DiGuistini S."/>
            <person name="Wang Y."/>
            <person name="Liao N.Y."/>
            <person name="Taylor G."/>
            <person name="Tanguay P."/>
            <person name="Feau N."/>
            <person name="Henrissat B."/>
            <person name="Chan S.K."/>
            <person name="Hesse-Orce U."/>
            <person name="Alamouti S.M."/>
            <person name="Tsui C.K.M."/>
            <person name="Docking R.T."/>
            <person name="Levasseur A."/>
            <person name="Haridas S."/>
            <person name="Robertson G."/>
            <person name="Birol I."/>
            <person name="Holt R.A."/>
            <person name="Marra M.A."/>
            <person name="Hamelin R.C."/>
            <person name="Hirst M."/>
            <person name="Jones S.J.M."/>
            <person name="Bohlmann J."/>
            <person name="Breuil C."/>
        </authorList>
    </citation>
    <scope>NUCLEOTIDE SEQUENCE [LARGE SCALE GENOMIC DNA]</scope>
    <source>
        <strain evidence="2">kw1407 / UAMH 11150</strain>
    </source>
</reference>
<dbReference type="InterPro" id="IPR022025">
    <property type="entry name" value="Amidoligase_2"/>
</dbReference>
<protein>
    <recommendedName>
        <fullName evidence="3">Amidoligase enzyme</fullName>
    </recommendedName>
</protein>
<dbReference type="EMBL" id="GL629729">
    <property type="protein sequence ID" value="EFX06603.1"/>
    <property type="molecule type" value="Genomic_DNA"/>
</dbReference>
<dbReference type="AlphaFoldDB" id="F0X7M8"/>
<dbReference type="RefSeq" id="XP_014176085.1">
    <property type="nucleotide sequence ID" value="XM_014320610.1"/>
</dbReference>
<proteinExistence type="predicted"/>
<dbReference type="STRING" id="655863.F0X7M8"/>
<dbReference type="PANTHER" id="PTHR36847">
    <property type="entry name" value="AMIDOLIGASE ENZYME"/>
    <property type="match status" value="1"/>
</dbReference>
<dbReference type="Pfam" id="PF12224">
    <property type="entry name" value="Amidoligase_2"/>
    <property type="match status" value="1"/>
</dbReference>
<dbReference type="HOGENOM" id="CLU_032938_0_0_1"/>
<keyword evidence="2" id="KW-1185">Reference proteome</keyword>
<dbReference type="Proteomes" id="UP000007796">
    <property type="component" value="Unassembled WGS sequence"/>
</dbReference>
<evidence type="ECO:0000313" key="1">
    <source>
        <dbReference type="EMBL" id="EFX06603.1"/>
    </source>
</evidence>
<dbReference type="OrthoDB" id="412402at2759"/>